<sequence length="99" mass="10904">MAQIRQKASSELHYELHGKSAPGHDHLLLNVCRHGPCEPPLHPLPYPPPRLPHITHFVARQREEAAINLVQEADGQAHLFLRGARISASLCGSQRGRGG</sequence>
<reference evidence="2" key="1">
    <citation type="submission" date="2024-04" db="EMBL/GenBank/DDBJ databases">
        <title>Salinicola lusitanus LLJ914,a marine bacterium isolated from the Okinawa Trough.</title>
        <authorList>
            <person name="Li J."/>
        </authorList>
    </citation>
    <scope>NUCLEOTIDE SEQUENCE [LARGE SCALE GENOMIC DNA]</scope>
</reference>
<dbReference type="Proteomes" id="UP001460270">
    <property type="component" value="Unassembled WGS sequence"/>
</dbReference>
<keyword evidence="2" id="KW-1185">Reference proteome</keyword>
<dbReference type="AlphaFoldDB" id="A0AAW0MF30"/>
<name>A0AAW0MF30_9GOBI</name>
<organism evidence="1 2">
    <name type="scientific">Mugilogobius chulae</name>
    <name type="common">yellowstripe goby</name>
    <dbReference type="NCBI Taxonomy" id="88201"/>
    <lineage>
        <taxon>Eukaryota</taxon>
        <taxon>Metazoa</taxon>
        <taxon>Chordata</taxon>
        <taxon>Craniata</taxon>
        <taxon>Vertebrata</taxon>
        <taxon>Euteleostomi</taxon>
        <taxon>Actinopterygii</taxon>
        <taxon>Neopterygii</taxon>
        <taxon>Teleostei</taxon>
        <taxon>Neoteleostei</taxon>
        <taxon>Acanthomorphata</taxon>
        <taxon>Gobiaria</taxon>
        <taxon>Gobiiformes</taxon>
        <taxon>Gobioidei</taxon>
        <taxon>Gobiidae</taxon>
        <taxon>Gobionellinae</taxon>
        <taxon>Mugilogobius</taxon>
    </lineage>
</organism>
<evidence type="ECO:0000313" key="1">
    <source>
        <dbReference type="EMBL" id="KAK7878100.1"/>
    </source>
</evidence>
<comment type="caution">
    <text evidence="1">The sequence shown here is derived from an EMBL/GenBank/DDBJ whole genome shotgun (WGS) entry which is preliminary data.</text>
</comment>
<accession>A0AAW0MF30</accession>
<gene>
    <name evidence="1" type="ORF">WMY93_031247</name>
</gene>
<protein>
    <submittedName>
        <fullName evidence="1">Uncharacterized protein</fullName>
    </submittedName>
</protein>
<proteinExistence type="predicted"/>
<dbReference type="EMBL" id="JBBPFD010000617">
    <property type="protein sequence ID" value="KAK7878100.1"/>
    <property type="molecule type" value="Genomic_DNA"/>
</dbReference>
<evidence type="ECO:0000313" key="2">
    <source>
        <dbReference type="Proteomes" id="UP001460270"/>
    </source>
</evidence>